<evidence type="ECO:0000256" key="8">
    <source>
        <dbReference type="ARBA" id="ARBA00023163"/>
    </source>
</evidence>
<evidence type="ECO:0000256" key="10">
    <source>
        <dbReference type="SAM" id="MobiDB-lite"/>
    </source>
</evidence>
<dbReference type="AlphaFoldDB" id="A0AA88KIW8"/>
<evidence type="ECO:0000256" key="1">
    <source>
        <dbReference type="ARBA" id="ARBA00004604"/>
    </source>
</evidence>
<dbReference type="GO" id="GO:0001164">
    <property type="term" value="F:RNA polymerase I core promoter sequence-specific DNA binding"/>
    <property type="evidence" value="ECO:0007669"/>
    <property type="project" value="InterPro"/>
</dbReference>
<dbReference type="PANTHER" id="PTHR31576:SF2">
    <property type="entry name" value="TATA BOX-BINDING PROTEIN-ASSOCIATED FACTOR RNA POLYMERASE I SUBUNIT B"/>
    <property type="match status" value="1"/>
</dbReference>
<accession>A0AA88KIW8</accession>
<feature type="compositionally biased region" description="Polar residues" evidence="10">
    <location>
        <begin position="682"/>
        <end position="696"/>
    </location>
</feature>
<comment type="similarity">
    <text evidence="2">Belongs to the RRN7/TAF1B family.</text>
</comment>
<evidence type="ECO:0000256" key="5">
    <source>
        <dbReference type="ARBA" id="ARBA00022833"/>
    </source>
</evidence>
<keyword evidence="9" id="KW-0539">Nucleus</keyword>
<keyword evidence="8" id="KW-0804">Transcription</keyword>
<gene>
    <name evidence="12" type="ORF">C9374_007472</name>
</gene>
<reference evidence="12 13" key="1">
    <citation type="journal article" date="2018" name="BMC Genomics">
        <title>The genome of Naegleria lovaniensis, the basis for a comparative approach to unravel pathogenicity factors of the human pathogenic amoeba N. fowleri.</title>
        <authorList>
            <person name="Liechti N."/>
            <person name="Schurch N."/>
            <person name="Bruggmann R."/>
            <person name="Wittwer M."/>
        </authorList>
    </citation>
    <scope>NUCLEOTIDE SEQUENCE [LARGE SCALE GENOMIC DNA]</scope>
    <source>
        <strain evidence="12 13">ATCC 30569</strain>
    </source>
</reference>
<evidence type="ECO:0000256" key="7">
    <source>
        <dbReference type="ARBA" id="ARBA00023125"/>
    </source>
</evidence>
<evidence type="ECO:0000313" key="12">
    <source>
        <dbReference type="EMBL" id="KAG2379333.1"/>
    </source>
</evidence>
<evidence type="ECO:0000259" key="11">
    <source>
        <dbReference type="Pfam" id="PF20644"/>
    </source>
</evidence>
<dbReference type="Pfam" id="PF20644">
    <property type="entry name" value="Rrn7_cyclin_N"/>
    <property type="match status" value="1"/>
</dbReference>
<evidence type="ECO:0000313" key="13">
    <source>
        <dbReference type="Proteomes" id="UP000816034"/>
    </source>
</evidence>
<dbReference type="Proteomes" id="UP000816034">
    <property type="component" value="Unassembled WGS sequence"/>
</dbReference>
<evidence type="ECO:0000256" key="6">
    <source>
        <dbReference type="ARBA" id="ARBA00023015"/>
    </source>
</evidence>
<feature type="region of interest" description="Disordered" evidence="10">
    <location>
        <begin position="275"/>
        <end position="302"/>
    </location>
</feature>
<feature type="domain" description="Rrn7/TAF1B N-terminal cyclin" evidence="11">
    <location>
        <begin position="94"/>
        <end position="225"/>
    </location>
</feature>
<evidence type="ECO:0000256" key="2">
    <source>
        <dbReference type="ARBA" id="ARBA00006899"/>
    </source>
</evidence>
<dbReference type="GO" id="GO:0070860">
    <property type="term" value="C:RNA polymerase I core factor complex"/>
    <property type="evidence" value="ECO:0007669"/>
    <property type="project" value="InterPro"/>
</dbReference>
<comment type="caution">
    <text evidence="12">The sequence shown here is derived from an EMBL/GenBank/DDBJ whole genome shotgun (WGS) entry which is preliminary data.</text>
</comment>
<name>A0AA88KIW8_NAELO</name>
<evidence type="ECO:0000256" key="4">
    <source>
        <dbReference type="ARBA" id="ARBA00022771"/>
    </source>
</evidence>
<feature type="compositionally biased region" description="Polar residues" evidence="10">
    <location>
        <begin position="277"/>
        <end position="288"/>
    </location>
</feature>
<dbReference type="GO" id="GO:0042790">
    <property type="term" value="P:nucleolar large rRNA transcription by RNA polymerase I"/>
    <property type="evidence" value="ECO:0007669"/>
    <property type="project" value="TreeGrafter"/>
</dbReference>
<dbReference type="GO" id="GO:0008270">
    <property type="term" value="F:zinc ion binding"/>
    <property type="evidence" value="ECO:0007669"/>
    <property type="project" value="UniProtKB-KW"/>
</dbReference>
<protein>
    <recommendedName>
        <fullName evidence="11">Rrn7/TAF1B N-terminal cyclin domain-containing protein</fullName>
    </recommendedName>
</protein>
<dbReference type="RefSeq" id="XP_044546595.1">
    <property type="nucleotide sequence ID" value="XM_044697441.1"/>
</dbReference>
<keyword evidence="7" id="KW-0238">DNA-binding</keyword>
<dbReference type="EMBL" id="PYSW02000029">
    <property type="protein sequence ID" value="KAG2379333.1"/>
    <property type="molecule type" value="Genomic_DNA"/>
</dbReference>
<dbReference type="GeneID" id="68099926"/>
<sequence>MSSQFRQCVECGAPMGSSKVCSYCGFGSKHNKTTYYLEIGDQEGEDNNTFTFQTGQQNAGHVSRDIFTFTEFGGTQSLDEQCEQNSGYAFIFCFQRVLQCQVDFLVERMNFPPILRKAIADLWLDFVDEVKFKKPLLRSKVNKKQLHVNVRNTLHRFVKVNARALRRLYLQKELKFVGFLLPKLQPYDTLVFIYLACATIGHPVMLPILRHWAMTGTIPYRKVCTELFSNDPRFRKFSSNTFSFNMYTEDNMASNFREGVMPDSRELWKRVKKLSQRKQTQSAPSQNEQTEEHKDMFKQEGSPATPFSRYIPIPDLNCEIMLRPFFPLFIPQIPQQEYDILITYTCRLIQAFTKISQPSIYHDCEPSVTTLPFWKNPLTESHMSPCMFVMCFVCMTLKLCFGLNRQYDPRTNNSLIHNPSAITMATGTHPKWAQYMIRMNEQFSRQHDRGGILIDHQPIRLACPDDRMLLSTFLEMTIHEKTFHHTLLKGSLHRQLFMGNNLQAGIKANTMFLNEMNIQGLQPLLNSLLREESLSDIYMNGNTTGRHTQLAFPTLKDMEMRARHYHLLFDVNGNVHEEEEASDVRTLFPSSATSFIDMSFLLQSMSWFMGVDPQSLISSYSSGSGSGGSIYGTSSHGFYGGNDRWWKHGSQQDVTSPAMTFQTLLSNIIVILENVLLGVGTSQNQQGRKNDGTSSPGDHGHLSTMNNDPSSTCLMMELGISNISKWSSIRKHMQHNGVMYQLERLNSQLLNEGRKELWELCLPSYQLLYPQVSFRRSGVAVRVLH</sequence>
<evidence type="ECO:0000256" key="9">
    <source>
        <dbReference type="ARBA" id="ARBA00023242"/>
    </source>
</evidence>
<proteinExistence type="inferred from homology"/>
<keyword evidence="3" id="KW-0479">Metal-binding</keyword>
<dbReference type="InterPro" id="IPR033599">
    <property type="entry name" value="TAF1B/Rrn7"/>
</dbReference>
<comment type="subcellular location">
    <subcellularLocation>
        <location evidence="1">Nucleus</location>
        <location evidence="1">Nucleolus</location>
    </subcellularLocation>
</comment>
<keyword evidence="5" id="KW-0862">Zinc</keyword>
<keyword evidence="6" id="KW-0805">Transcription regulation</keyword>
<dbReference type="PANTHER" id="PTHR31576">
    <property type="entry name" value="TATA BOX-BINDING PROTEIN-ASSOCIATED FACTOR RNA POLYMERASE I SUBUNIT B"/>
    <property type="match status" value="1"/>
</dbReference>
<feature type="region of interest" description="Disordered" evidence="10">
    <location>
        <begin position="682"/>
        <end position="706"/>
    </location>
</feature>
<dbReference type="InterPro" id="IPR048540">
    <property type="entry name" value="Rrn7_cyclin_N"/>
</dbReference>
<keyword evidence="13" id="KW-1185">Reference proteome</keyword>
<evidence type="ECO:0000256" key="3">
    <source>
        <dbReference type="ARBA" id="ARBA00022723"/>
    </source>
</evidence>
<keyword evidence="4" id="KW-0863">Zinc-finger</keyword>
<organism evidence="12 13">
    <name type="scientific">Naegleria lovaniensis</name>
    <name type="common">Amoeba</name>
    <dbReference type="NCBI Taxonomy" id="51637"/>
    <lineage>
        <taxon>Eukaryota</taxon>
        <taxon>Discoba</taxon>
        <taxon>Heterolobosea</taxon>
        <taxon>Tetramitia</taxon>
        <taxon>Eutetramitia</taxon>
        <taxon>Vahlkampfiidae</taxon>
        <taxon>Naegleria</taxon>
    </lineage>
</organism>